<comment type="caution">
    <text evidence="11">The sequence shown here is derived from an EMBL/GenBank/DDBJ whole genome shotgun (WGS) entry which is preliminary data.</text>
</comment>
<feature type="transmembrane region" description="Helical" evidence="7">
    <location>
        <begin position="258"/>
        <end position="278"/>
    </location>
</feature>
<dbReference type="InterPro" id="IPR011642">
    <property type="entry name" value="Gate_dom"/>
</dbReference>
<sequence>MFERVIHATLSIALFVGVAVLLSTDRRAIRLRTVLAALGLQVAVGALVLFWPLGREALGAVAAGVQTVLSYGDRGTEFLFGGLVGPRMAELFGGGGFVLAFRVLVPIIYVSALIGVLYHLGLMQALARGLGAALQRLLGTSRIETFSAVVTIFIGQSEIAVALRPFLALLTRAELFAVMTSGAASTAGSILAGYAALGVPMEYLLAASFMAIPGGLLYAKILVPSTEPTGVTTTRVEFGERRAVNLFEAAADGAQKGVAVAVAVGAMLVAFVGLIALVDGCVAGLGRLAGLPGASIQGGLGLVFSPLARLLGVPAEHAALVGGAIGQKIAFNEFLAYANLSPVLRSGELGTRTTAILCFALCGFANLASIAIQLASFGSLVPERRSEVAALGLRAILAGTLSNLTSAAIAGAFIAG</sequence>
<feature type="transmembrane region" description="Helical" evidence="7">
    <location>
        <begin position="34"/>
        <end position="53"/>
    </location>
</feature>
<evidence type="ECO:0000259" key="8">
    <source>
        <dbReference type="Pfam" id="PF01773"/>
    </source>
</evidence>
<keyword evidence="5 7" id="KW-1133">Transmembrane helix</keyword>
<organism evidence="11 12">
    <name type="scientific">Methylobacterium oryzihabitans</name>
    <dbReference type="NCBI Taxonomy" id="2499852"/>
    <lineage>
        <taxon>Bacteria</taxon>
        <taxon>Pseudomonadati</taxon>
        <taxon>Pseudomonadota</taxon>
        <taxon>Alphaproteobacteria</taxon>
        <taxon>Hyphomicrobiales</taxon>
        <taxon>Methylobacteriaceae</taxon>
        <taxon>Methylobacterium</taxon>
    </lineage>
</organism>
<keyword evidence="3" id="KW-1003">Cell membrane</keyword>
<dbReference type="GO" id="GO:0015293">
    <property type="term" value="F:symporter activity"/>
    <property type="evidence" value="ECO:0007669"/>
    <property type="project" value="TreeGrafter"/>
</dbReference>
<name>A0A437NWY9_9HYPH</name>
<keyword evidence="4 7" id="KW-0812">Transmembrane</keyword>
<dbReference type="PANTHER" id="PTHR10590">
    <property type="entry name" value="SODIUM/NUCLEOSIDE COTRANSPORTER"/>
    <property type="match status" value="1"/>
</dbReference>
<feature type="transmembrane region" description="Helical" evidence="7">
    <location>
        <begin position="354"/>
        <end position="375"/>
    </location>
</feature>
<feature type="transmembrane region" description="Helical" evidence="7">
    <location>
        <begin position="175"/>
        <end position="197"/>
    </location>
</feature>
<dbReference type="RefSeq" id="WP_127733226.1">
    <property type="nucleotide sequence ID" value="NZ_SACP01000030.1"/>
</dbReference>
<feature type="transmembrane region" description="Helical" evidence="7">
    <location>
        <begin position="6"/>
        <end position="22"/>
    </location>
</feature>
<feature type="transmembrane region" description="Helical" evidence="7">
    <location>
        <begin position="204"/>
        <end position="223"/>
    </location>
</feature>
<evidence type="ECO:0000256" key="2">
    <source>
        <dbReference type="ARBA" id="ARBA00009033"/>
    </source>
</evidence>
<dbReference type="InterPro" id="IPR002668">
    <property type="entry name" value="CNT_N_dom"/>
</dbReference>
<evidence type="ECO:0000259" key="9">
    <source>
        <dbReference type="Pfam" id="PF07662"/>
    </source>
</evidence>
<evidence type="ECO:0000256" key="3">
    <source>
        <dbReference type="ARBA" id="ARBA00022475"/>
    </source>
</evidence>
<accession>A0A437NWY9</accession>
<feature type="domain" description="Nucleoside transporter/FeoB GTPase Gate" evidence="10">
    <location>
        <begin position="100"/>
        <end position="198"/>
    </location>
</feature>
<feature type="domain" description="Concentrative nucleoside transporter N-terminal" evidence="8">
    <location>
        <begin position="11"/>
        <end position="83"/>
    </location>
</feature>
<evidence type="ECO:0000313" key="11">
    <source>
        <dbReference type="EMBL" id="RVU14451.1"/>
    </source>
</evidence>
<evidence type="ECO:0000256" key="1">
    <source>
        <dbReference type="ARBA" id="ARBA00004651"/>
    </source>
</evidence>
<dbReference type="Pfam" id="PF07662">
    <property type="entry name" value="Nucleos_tra2_C"/>
    <property type="match status" value="1"/>
</dbReference>
<keyword evidence="6 7" id="KW-0472">Membrane</keyword>
<dbReference type="EMBL" id="SACP01000030">
    <property type="protein sequence ID" value="RVU14451.1"/>
    <property type="molecule type" value="Genomic_DNA"/>
</dbReference>
<dbReference type="Pfam" id="PF07670">
    <property type="entry name" value="Gate"/>
    <property type="match status" value="1"/>
</dbReference>
<dbReference type="GO" id="GO:0005337">
    <property type="term" value="F:nucleoside transmembrane transporter activity"/>
    <property type="evidence" value="ECO:0007669"/>
    <property type="project" value="InterPro"/>
</dbReference>
<comment type="subcellular location">
    <subcellularLocation>
        <location evidence="1">Cell membrane</location>
        <topology evidence="1">Multi-pass membrane protein</topology>
    </subcellularLocation>
</comment>
<dbReference type="InterPro" id="IPR008276">
    <property type="entry name" value="C_nuclsd_transpt"/>
</dbReference>
<feature type="domain" description="Concentrative nucleoside transporter C-terminal" evidence="9">
    <location>
        <begin position="203"/>
        <end position="411"/>
    </location>
</feature>
<feature type="transmembrane region" description="Helical" evidence="7">
    <location>
        <begin position="97"/>
        <end position="122"/>
    </location>
</feature>
<protein>
    <submittedName>
        <fullName evidence="11">NupC/NupG family nucleoside CNT transporter</fullName>
    </submittedName>
</protein>
<feature type="transmembrane region" description="Helical" evidence="7">
    <location>
        <begin position="395"/>
        <end position="415"/>
    </location>
</feature>
<reference evidence="11 12" key="1">
    <citation type="submission" date="2019-01" db="EMBL/GenBank/DDBJ databases">
        <authorList>
            <person name="Chen W.-M."/>
        </authorList>
    </citation>
    <scope>NUCLEOTIDE SEQUENCE [LARGE SCALE GENOMIC DNA]</scope>
    <source>
        <strain evidence="11 12">TER-1</strain>
    </source>
</reference>
<evidence type="ECO:0000256" key="5">
    <source>
        <dbReference type="ARBA" id="ARBA00022989"/>
    </source>
</evidence>
<dbReference type="OrthoDB" id="9766455at2"/>
<dbReference type="GO" id="GO:0005886">
    <property type="term" value="C:plasma membrane"/>
    <property type="evidence" value="ECO:0007669"/>
    <property type="project" value="UniProtKB-SubCell"/>
</dbReference>
<dbReference type="Pfam" id="PF01773">
    <property type="entry name" value="Nucleos_tra2_N"/>
    <property type="match status" value="1"/>
</dbReference>
<evidence type="ECO:0000313" key="12">
    <source>
        <dbReference type="Proteomes" id="UP000286997"/>
    </source>
</evidence>
<evidence type="ECO:0000259" key="10">
    <source>
        <dbReference type="Pfam" id="PF07670"/>
    </source>
</evidence>
<comment type="similarity">
    <text evidence="2">Belongs to the concentrative nucleoside transporter (CNT) (TC 2.A.41) family.</text>
</comment>
<dbReference type="Proteomes" id="UP000286997">
    <property type="component" value="Unassembled WGS sequence"/>
</dbReference>
<evidence type="ECO:0000256" key="7">
    <source>
        <dbReference type="SAM" id="Phobius"/>
    </source>
</evidence>
<evidence type="ECO:0000256" key="6">
    <source>
        <dbReference type="ARBA" id="ARBA00023136"/>
    </source>
</evidence>
<keyword evidence="12" id="KW-1185">Reference proteome</keyword>
<feature type="transmembrane region" description="Helical" evidence="7">
    <location>
        <begin position="143"/>
        <end position="163"/>
    </location>
</feature>
<dbReference type="PANTHER" id="PTHR10590:SF4">
    <property type="entry name" value="SOLUTE CARRIER FAMILY 28 MEMBER 3"/>
    <property type="match status" value="1"/>
</dbReference>
<evidence type="ECO:0000256" key="4">
    <source>
        <dbReference type="ARBA" id="ARBA00022692"/>
    </source>
</evidence>
<dbReference type="InterPro" id="IPR011657">
    <property type="entry name" value="CNT_C_dom"/>
</dbReference>
<gene>
    <name evidence="11" type="ORF">EOE48_23025</name>
</gene>
<proteinExistence type="inferred from homology"/>
<dbReference type="AlphaFoldDB" id="A0A437NWY9"/>